<feature type="region of interest" description="Disordered" evidence="8">
    <location>
        <begin position="337"/>
        <end position="375"/>
    </location>
</feature>
<accession>A0ABW0VKJ0</accession>
<gene>
    <name evidence="10" type="ORF">ACFPZF_27240</name>
</gene>
<dbReference type="PANTHER" id="PTHR30521:SF4">
    <property type="entry name" value="DEFERROCHELATASE"/>
    <property type="match status" value="1"/>
</dbReference>
<sequence>MATDLPLRENDDIQGDVLAGFKKDHTVLLFLTFEDPVKARSWLRRLTPRIATTRQVAAFNKAYSEARKRSGGDPTGLRATWLGVGLTYPGLAALIDREPYPPVPAERDDTLRAFQQGPVARAGILGDEGDSHPSTWIFGNNRTEESLHAVLTVAADTVEDLQAELTAQREAAAQCGVSIVFQQNCATLPGSRRGKEHFGFKDGVSEPGVRGFDEPDPLREEWVRDHPGTRLIPAGEFVVGHPRVEPGVMPPTAAPWAHNGSFQVVRRLAQDVPGWWAQLARTLPVLKERKAVPQDATVEWLAARVVGRWRSGTPVAKCPHADTPFNTVAANDNEISFRDDPDGHTTPLFSHLRKTNPRDGLREASGEPPLPENPVMDRRRIMRRGSPYGHPFDPAAEGPGGPDAPRGLLFVSYQADLVTQFEFIQNMWMDSPGFPPGRKAPEGRPPSPGPDAMVGADGTVYWEHADGEPVELEFRRFVRTEGAVYAFAPSITVLRALGDGVLPGEDTTEPGRPVDTFLPVPDRQRDGGKSWYWAFRTVGGKQVFRVVSIADGSEHTDVREVDDRPVDEWDSFAGIHRVDLLLPFPDGQRVDGKTWYWLFHTRTDGRQVYRVVSIADGSAHEDVKERDDADLTAWRSLAGAGRIDVVLPVPDLQRVGGKSYYWVFHTREGEQLYRVVSIADGTRHEDVLEVPDRRISEWDSFAGITRITEILPVPDRQRVDGVSAYWVFHGDDYRIVTVDDGSAHEDRIVVGDRPVTRWNSLA</sequence>
<evidence type="ECO:0000256" key="8">
    <source>
        <dbReference type="SAM" id="MobiDB-lite"/>
    </source>
</evidence>
<comment type="similarity">
    <text evidence="7">Belongs to the DyP-type peroxidase family.</text>
</comment>
<comment type="caution">
    <text evidence="10">The sequence shown here is derived from an EMBL/GenBank/DDBJ whole genome shotgun (WGS) entry which is preliminary data.</text>
</comment>
<feature type="domain" description="DyP dimeric alpha+beta barrel" evidence="9">
    <location>
        <begin position="12"/>
        <end position="170"/>
    </location>
</feature>
<keyword evidence="11" id="KW-1185">Reference proteome</keyword>
<evidence type="ECO:0000256" key="3">
    <source>
        <dbReference type="ARBA" id="ARBA00022617"/>
    </source>
</evidence>
<dbReference type="Proteomes" id="UP001596066">
    <property type="component" value="Unassembled WGS sequence"/>
</dbReference>
<dbReference type="InterPro" id="IPR006314">
    <property type="entry name" value="Dyp_peroxidase"/>
</dbReference>
<dbReference type="PROSITE" id="PS51404">
    <property type="entry name" value="DYP_PEROXIDASE"/>
    <property type="match status" value="1"/>
</dbReference>
<dbReference type="PANTHER" id="PTHR30521">
    <property type="entry name" value="DEFERROCHELATASE/PEROXIDASE"/>
    <property type="match status" value="1"/>
</dbReference>
<dbReference type="InterPro" id="IPR011008">
    <property type="entry name" value="Dimeric_a/b-barrel"/>
</dbReference>
<dbReference type="RefSeq" id="WP_346147436.1">
    <property type="nucleotide sequence ID" value="NZ_BAAAUA010000035.1"/>
</dbReference>
<keyword evidence="5" id="KW-0560">Oxidoreductase</keyword>
<evidence type="ECO:0000256" key="2">
    <source>
        <dbReference type="ARBA" id="ARBA00022559"/>
    </source>
</evidence>
<evidence type="ECO:0000256" key="4">
    <source>
        <dbReference type="ARBA" id="ARBA00022723"/>
    </source>
</evidence>
<feature type="compositionally biased region" description="Basic and acidic residues" evidence="8">
    <location>
        <begin position="356"/>
        <end position="365"/>
    </location>
</feature>
<evidence type="ECO:0000256" key="7">
    <source>
        <dbReference type="ARBA" id="ARBA00025737"/>
    </source>
</evidence>
<evidence type="ECO:0000256" key="5">
    <source>
        <dbReference type="ARBA" id="ARBA00023002"/>
    </source>
</evidence>
<dbReference type="GO" id="GO:0004601">
    <property type="term" value="F:peroxidase activity"/>
    <property type="evidence" value="ECO:0007669"/>
    <property type="project" value="UniProtKB-KW"/>
</dbReference>
<comment type="cofactor">
    <cofactor evidence="1">
        <name>heme b</name>
        <dbReference type="ChEBI" id="CHEBI:60344"/>
    </cofactor>
</comment>
<organism evidence="10 11">
    <name type="scientific">Kitasatospora cinereorecta</name>
    <dbReference type="NCBI Taxonomy" id="285560"/>
    <lineage>
        <taxon>Bacteria</taxon>
        <taxon>Bacillati</taxon>
        <taxon>Actinomycetota</taxon>
        <taxon>Actinomycetes</taxon>
        <taxon>Kitasatosporales</taxon>
        <taxon>Streptomycetaceae</taxon>
        <taxon>Kitasatospora</taxon>
    </lineage>
</organism>
<proteinExistence type="inferred from homology"/>
<evidence type="ECO:0000313" key="10">
    <source>
        <dbReference type="EMBL" id="MFC5645041.1"/>
    </source>
</evidence>
<reference evidence="11" key="1">
    <citation type="journal article" date="2019" name="Int. J. Syst. Evol. Microbiol.">
        <title>The Global Catalogue of Microorganisms (GCM) 10K type strain sequencing project: providing services to taxonomists for standard genome sequencing and annotation.</title>
        <authorList>
            <consortium name="The Broad Institute Genomics Platform"/>
            <consortium name="The Broad Institute Genome Sequencing Center for Infectious Disease"/>
            <person name="Wu L."/>
            <person name="Ma J."/>
        </authorList>
    </citation>
    <scope>NUCLEOTIDE SEQUENCE [LARGE SCALE GENOMIC DNA]</scope>
    <source>
        <strain evidence="11">CGMCC 4.1622</strain>
    </source>
</reference>
<protein>
    <submittedName>
        <fullName evidence="10">Dyp-type peroxidase</fullName>
    </submittedName>
</protein>
<dbReference type="Pfam" id="PF21105">
    <property type="entry name" value="DyP_N"/>
    <property type="match status" value="1"/>
</dbReference>
<keyword evidence="6" id="KW-0408">Iron</keyword>
<evidence type="ECO:0000256" key="6">
    <source>
        <dbReference type="ARBA" id="ARBA00023004"/>
    </source>
</evidence>
<dbReference type="InterPro" id="IPR049509">
    <property type="entry name" value="DyP_N"/>
</dbReference>
<dbReference type="EMBL" id="JBHSOC010000060">
    <property type="protein sequence ID" value="MFC5645041.1"/>
    <property type="molecule type" value="Genomic_DNA"/>
</dbReference>
<keyword evidence="2 10" id="KW-0575">Peroxidase</keyword>
<dbReference type="SUPFAM" id="SSF54909">
    <property type="entry name" value="Dimeric alpha+beta barrel"/>
    <property type="match status" value="1"/>
</dbReference>
<keyword evidence="3" id="KW-0349">Heme</keyword>
<evidence type="ECO:0000256" key="1">
    <source>
        <dbReference type="ARBA" id="ARBA00001970"/>
    </source>
</evidence>
<keyword evidence="4" id="KW-0479">Metal-binding</keyword>
<feature type="region of interest" description="Disordered" evidence="8">
    <location>
        <begin position="432"/>
        <end position="452"/>
    </location>
</feature>
<evidence type="ECO:0000313" key="11">
    <source>
        <dbReference type="Proteomes" id="UP001596066"/>
    </source>
</evidence>
<evidence type="ECO:0000259" key="9">
    <source>
        <dbReference type="Pfam" id="PF21105"/>
    </source>
</evidence>
<name>A0ABW0VKJ0_9ACTN</name>